<name>C5BKT2_TERTT</name>
<dbReference type="STRING" id="377629.TERTU_0073"/>
<evidence type="ECO:0000313" key="3">
    <source>
        <dbReference type="Proteomes" id="UP000009080"/>
    </source>
</evidence>
<dbReference type="KEGG" id="ttu:TERTU_0073"/>
<organism evidence="2 3">
    <name type="scientific">Teredinibacter turnerae (strain ATCC 39867 / T7901)</name>
    <dbReference type="NCBI Taxonomy" id="377629"/>
    <lineage>
        <taxon>Bacteria</taxon>
        <taxon>Pseudomonadati</taxon>
        <taxon>Pseudomonadota</taxon>
        <taxon>Gammaproteobacteria</taxon>
        <taxon>Cellvibrionales</taxon>
        <taxon>Cellvibrionaceae</taxon>
        <taxon>Teredinibacter</taxon>
    </lineage>
</organism>
<sequence>MKLRHFAWVILALPLFAVGQTINIAKETPYYDEKIIQPNIVNECTDLGGKLSAFAKSYSEKNGFTVALSDKFNSANPGYNLKLEITNAVSAGNAWMGHAKGVTISMELYKDGKQVASHTLNRNSSGGIGAGFKGSCDVLGRCTKALGKDVGKILTKWRKQGLLK</sequence>
<keyword evidence="1" id="KW-0732">Signal</keyword>
<feature type="chain" id="PRO_5002948826" description="Lipoprotein" evidence="1">
    <location>
        <begin position="18"/>
        <end position="164"/>
    </location>
</feature>
<reference evidence="2 3" key="1">
    <citation type="journal article" date="2009" name="PLoS ONE">
        <title>The complete genome of Teredinibacter turnerae T7901: an intracellular endosymbiont of marine wood-boring bivalves (shipworms).</title>
        <authorList>
            <person name="Yang J.C."/>
            <person name="Madupu R."/>
            <person name="Durkin A.S."/>
            <person name="Ekborg N.A."/>
            <person name="Pedamallu C.S."/>
            <person name="Hostetler J.B."/>
            <person name="Radune D."/>
            <person name="Toms B.S."/>
            <person name="Henrissat B."/>
            <person name="Coutinho P.M."/>
            <person name="Schwarz S."/>
            <person name="Field L."/>
            <person name="Trindade-Silva A.E."/>
            <person name="Soares C.A.G."/>
            <person name="Elshahawi S."/>
            <person name="Hanora A."/>
            <person name="Schmidt E.W."/>
            <person name="Haygood M.G."/>
            <person name="Posfai J."/>
            <person name="Benner J."/>
            <person name="Madinger C."/>
            <person name="Nove J."/>
            <person name="Anton B."/>
            <person name="Chaudhary K."/>
            <person name="Foster J."/>
            <person name="Holman A."/>
            <person name="Kumar S."/>
            <person name="Lessard P.A."/>
            <person name="Luyten Y.A."/>
            <person name="Slatko B."/>
            <person name="Wood N."/>
            <person name="Wu B."/>
            <person name="Teplitski M."/>
            <person name="Mougous J.D."/>
            <person name="Ward N."/>
            <person name="Eisen J.A."/>
            <person name="Badger J.H."/>
            <person name="Distel D.L."/>
        </authorList>
    </citation>
    <scope>NUCLEOTIDE SEQUENCE [LARGE SCALE GENOMIC DNA]</scope>
    <source>
        <strain evidence="3">ATCC 39867 / T7901</strain>
    </source>
</reference>
<evidence type="ECO:0000313" key="2">
    <source>
        <dbReference type="EMBL" id="ACR11774.1"/>
    </source>
</evidence>
<dbReference type="OrthoDB" id="5703702at2"/>
<dbReference type="EMBL" id="CP001614">
    <property type="protein sequence ID" value="ACR11774.1"/>
    <property type="molecule type" value="Genomic_DNA"/>
</dbReference>
<dbReference type="AlphaFoldDB" id="C5BKT2"/>
<dbReference type="Proteomes" id="UP000009080">
    <property type="component" value="Chromosome"/>
</dbReference>
<proteinExistence type="predicted"/>
<feature type="signal peptide" evidence="1">
    <location>
        <begin position="1"/>
        <end position="17"/>
    </location>
</feature>
<dbReference type="RefSeq" id="WP_015817885.1">
    <property type="nucleotide sequence ID" value="NC_012997.1"/>
</dbReference>
<evidence type="ECO:0008006" key="4">
    <source>
        <dbReference type="Google" id="ProtNLM"/>
    </source>
</evidence>
<protein>
    <recommendedName>
        <fullName evidence="4">Lipoprotein</fullName>
    </recommendedName>
</protein>
<dbReference type="HOGENOM" id="CLU_128711_0_0_6"/>
<gene>
    <name evidence="2" type="ordered locus">TERTU_0073</name>
</gene>
<dbReference type="eggNOG" id="ENOG50334RQ">
    <property type="taxonomic scope" value="Bacteria"/>
</dbReference>
<evidence type="ECO:0000256" key="1">
    <source>
        <dbReference type="SAM" id="SignalP"/>
    </source>
</evidence>
<accession>C5BKT2</accession>
<keyword evidence="3" id="KW-1185">Reference proteome</keyword>